<keyword evidence="5" id="KW-0067">ATP-binding</keyword>
<evidence type="ECO:0000256" key="3">
    <source>
        <dbReference type="ARBA" id="ARBA00022801"/>
    </source>
</evidence>
<dbReference type="EMBL" id="JADKNH010000001">
    <property type="protein sequence ID" value="MBF4692017.1"/>
    <property type="molecule type" value="Genomic_DNA"/>
</dbReference>
<dbReference type="Pfam" id="PF13086">
    <property type="entry name" value="AAA_11"/>
    <property type="match status" value="2"/>
</dbReference>
<name>A0ABR9ZNH8_9FIRM</name>
<evidence type="ECO:0000256" key="2">
    <source>
        <dbReference type="ARBA" id="ARBA00022741"/>
    </source>
</evidence>
<evidence type="ECO:0000256" key="6">
    <source>
        <dbReference type="SAM" id="Coils"/>
    </source>
</evidence>
<organism evidence="9 10">
    <name type="scientific">Fusibacter ferrireducens</name>
    <dbReference type="NCBI Taxonomy" id="2785058"/>
    <lineage>
        <taxon>Bacteria</taxon>
        <taxon>Bacillati</taxon>
        <taxon>Bacillota</taxon>
        <taxon>Clostridia</taxon>
        <taxon>Eubacteriales</taxon>
        <taxon>Eubacteriales Family XII. Incertae Sedis</taxon>
        <taxon>Fusibacter</taxon>
    </lineage>
</organism>
<dbReference type="Proteomes" id="UP000614200">
    <property type="component" value="Unassembled WGS sequence"/>
</dbReference>
<dbReference type="InterPro" id="IPR041677">
    <property type="entry name" value="DNA2/NAM7_AAA_11"/>
</dbReference>
<feature type="coiled-coil region" evidence="6">
    <location>
        <begin position="747"/>
        <end position="781"/>
    </location>
</feature>
<feature type="domain" description="DNA2/NAM7 helicase helicase" evidence="7">
    <location>
        <begin position="340"/>
        <end position="442"/>
    </location>
</feature>
<dbReference type="PANTHER" id="PTHR43788">
    <property type="entry name" value="DNA2/NAM7 HELICASE FAMILY MEMBER"/>
    <property type="match status" value="1"/>
</dbReference>
<feature type="domain" description="DNA2/NAM7 helicase helicase" evidence="7">
    <location>
        <begin position="908"/>
        <end position="973"/>
    </location>
</feature>
<dbReference type="Gene3D" id="3.40.50.300">
    <property type="entry name" value="P-loop containing nucleotide triphosphate hydrolases"/>
    <property type="match status" value="3"/>
</dbReference>
<dbReference type="InterPro" id="IPR041679">
    <property type="entry name" value="DNA2/NAM7-like_C"/>
</dbReference>
<keyword evidence="2" id="KW-0547">Nucleotide-binding</keyword>
<proteinExistence type="inferred from homology"/>
<keyword evidence="4" id="KW-0347">Helicase</keyword>
<evidence type="ECO:0000256" key="1">
    <source>
        <dbReference type="ARBA" id="ARBA00007913"/>
    </source>
</evidence>
<keyword evidence="6" id="KW-0175">Coiled coil</keyword>
<dbReference type="SUPFAM" id="SSF52540">
    <property type="entry name" value="P-loop containing nucleoside triphosphate hydrolases"/>
    <property type="match status" value="2"/>
</dbReference>
<dbReference type="PANTHER" id="PTHR43788:SF8">
    <property type="entry name" value="DNA-BINDING PROTEIN SMUBP-2"/>
    <property type="match status" value="1"/>
</dbReference>
<gene>
    <name evidence="9" type="ORF">ISU02_02755</name>
</gene>
<sequence length="1231" mass="141715">MIDIKNAASKIIDFWYTIELLTQEKFPQQDAMSKKITEKIRDYSMNQNNTDSKGVSSNKFTIYSTLNDSFEIDDIIRKGEQNYRFHAEVSSIGHVCYGKVFRENIVQKLYKSLRIEDKRQERETDTICLFSFKRNADGDYESGSLQLSPLVWGVHQCHKNAQLEDKDISHTSYKTDVENLEKSLPEDKKVCNEFIDALYTKIYTTYIVPLELQDYTTKKGMFVYSRFIDEKVKEKEDELLDDVSNLARSFYASDLMMISEHYKKDFESSGMSKDLLNYITHRHQMKHDPLSQATHSGRINIRESKEALSSVLSVENIALGKWPSKYNPALMQQVAINYLSKAEDSPNIFSVNGPPGTGKTTLLKEIIAHNIVERAIKLVTYEKADEAFGSSYFHDFEGEKKYYDKFITKYYYFKDDAINDHSMLVASNNNAAVENITIELPNGKNLLAGIQSNATGVDKALNEIANLFDIAKSPLKESYWEYRENPDALNDESAPKKKKIEELKPDIFFSWLAHKRETGDNETPPHLINTWGLISAPLGKKSNIKNYYYNVLSHFINDALKYPTDCVQYESKYTDARHRFNKQLLIVQNLKKQLICDMNIEATFDEKKSDYENQIKNLKEKESNTTLKINKLLKTLSDHESKKQDLWKQVNQNESQKTEIQNQTSLLKLDIENCTIKIDLIKTTIDELKQEINFIDKILFLIFKKTSKYTVIENERIKQLKITDELLAHHDKMTDLKKNLNAKEHYYHQLSSKMAELDLQIEKRNEEISEYKHQINNIRTRDLALNAALKEAIDKYLKDLEVIKSTRQLLDDKFWTNLTSSNHELSTDAQMTNPWVTSEFNREREKLFYYALQLHKYFILSSNACRCNFNLLGMMWGYKTNNEGEIPTFSSKHKDEAYASLLSTLFLLTPVISTTFASTATFLKNIKAQNSIGLLIVDEAGQATPQIALGALWRSRKAIIVGDPKQVEPVVTSDSEIIMKAFSNDLLKSYQDKTLSVQMFADAINPIGSWIKDHNSIEDNESGVWVGCPLVVHRRCTNPMFGLSNELSYGKTMKYKTQEASSSAKKMFIKNKSCWLNIGGREVGQKNHYVVEQGKAVLDMVKKSFEIYKAHANDLSDTKPSLYIISPFTTVVNGIRSILKANHTLKSDPLFDEWLDESLGTVHKFQGKEANEVIFVLGCDKDAMGAVYWVSKNILNVAATRARYRFYIIGDQKIWTQSRIFLLASNYFECE</sequence>
<dbReference type="Pfam" id="PF13087">
    <property type="entry name" value="AAA_12"/>
    <property type="match status" value="1"/>
</dbReference>
<comment type="similarity">
    <text evidence="1">Belongs to the DNA2/NAM7 helicase family.</text>
</comment>
<dbReference type="RefSeq" id="WP_194700242.1">
    <property type="nucleotide sequence ID" value="NZ_JADKNH010000001.1"/>
</dbReference>
<keyword evidence="3" id="KW-0378">Hydrolase</keyword>
<feature type="coiled-coil region" evidence="6">
    <location>
        <begin position="601"/>
        <end position="635"/>
    </location>
</feature>
<evidence type="ECO:0000313" key="10">
    <source>
        <dbReference type="Proteomes" id="UP000614200"/>
    </source>
</evidence>
<evidence type="ECO:0000259" key="7">
    <source>
        <dbReference type="Pfam" id="PF13086"/>
    </source>
</evidence>
<protein>
    <recommendedName>
        <fullName evidence="11">Superfamily I DNA and/or RNA helicase</fullName>
    </recommendedName>
</protein>
<accession>A0ABR9ZNH8</accession>
<dbReference type="InterPro" id="IPR027417">
    <property type="entry name" value="P-loop_NTPase"/>
</dbReference>
<comment type="caution">
    <text evidence="9">The sequence shown here is derived from an EMBL/GenBank/DDBJ whole genome shotgun (WGS) entry which is preliminary data.</text>
</comment>
<evidence type="ECO:0000259" key="8">
    <source>
        <dbReference type="Pfam" id="PF13087"/>
    </source>
</evidence>
<evidence type="ECO:0000256" key="5">
    <source>
        <dbReference type="ARBA" id="ARBA00022840"/>
    </source>
</evidence>
<dbReference type="InterPro" id="IPR050534">
    <property type="entry name" value="Coronavir_polyprotein_1ab"/>
</dbReference>
<evidence type="ECO:0000313" key="9">
    <source>
        <dbReference type="EMBL" id="MBF4692017.1"/>
    </source>
</evidence>
<reference evidence="9 10" key="1">
    <citation type="submission" date="2020-11" db="EMBL/GenBank/DDBJ databases">
        <title>Fusibacter basophilias sp. nov.</title>
        <authorList>
            <person name="Qiu D."/>
        </authorList>
    </citation>
    <scope>NUCLEOTIDE SEQUENCE [LARGE SCALE GENOMIC DNA]</scope>
    <source>
        <strain evidence="9 10">Q10-2</strain>
    </source>
</reference>
<feature type="domain" description="DNA2/NAM7 helicase-like C-terminal" evidence="8">
    <location>
        <begin position="1034"/>
        <end position="1212"/>
    </location>
</feature>
<keyword evidence="10" id="KW-1185">Reference proteome</keyword>
<evidence type="ECO:0008006" key="11">
    <source>
        <dbReference type="Google" id="ProtNLM"/>
    </source>
</evidence>
<evidence type="ECO:0000256" key="4">
    <source>
        <dbReference type="ARBA" id="ARBA00022806"/>
    </source>
</evidence>